<evidence type="ECO:0000313" key="3">
    <source>
        <dbReference type="EMBL" id="NGO75766.1"/>
    </source>
</evidence>
<sequence>MWERLRQDHGSAALSLAIFAPVLVALLCMMAIAGRIQLAQGVADAAARDAARTASLADIPAEAEGAARDAALASLQRSGMTCADIDVALQTQEGTLGTSGTVTATVSCTAPLDDIAFPGVPGAKTLSATMTSVIDEWRAS</sequence>
<keyword evidence="4" id="KW-1185">Reference proteome</keyword>
<dbReference type="Pfam" id="PF07811">
    <property type="entry name" value="TadE"/>
    <property type="match status" value="1"/>
</dbReference>
<comment type="caution">
    <text evidence="3">The sequence shown here is derived from an EMBL/GenBank/DDBJ whole genome shotgun (WGS) entry which is preliminary data.</text>
</comment>
<dbReference type="EMBL" id="JAAKZW010000020">
    <property type="protein sequence ID" value="NGO75766.1"/>
    <property type="molecule type" value="Genomic_DNA"/>
</dbReference>
<dbReference type="AlphaFoldDB" id="A0A6G4XDX9"/>
<evidence type="ECO:0000313" key="4">
    <source>
        <dbReference type="Proteomes" id="UP000481109"/>
    </source>
</evidence>
<organism evidence="3 4">
    <name type="scientific">Streptomyces mesophilus</name>
    <dbReference type="NCBI Taxonomy" id="1775132"/>
    <lineage>
        <taxon>Bacteria</taxon>
        <taxon>Bacillati</taxon>
        <taxon>Actinomycetota</taxon>
        <taxon>Actinomycetes</taxon>
        <taxon>Kitasatosporales</taxon>
        <taxon>Streptomycetaceae</taxon>
        <taxon>Streptomyces</taxon>
    </lineage>
</organism>
<dbReference type="RefSeq" id="WP_165331281.1">
    <property type="nucleotide sequence ID" value="NZ_JAAKZW010000020.1"/>
</dbReference>
<accession>A0A6G4XDX9</accession>
<feature type="transmembrane region" description="Helical" evidence="1">
    <location>
        <begin position="12"/>
        <end position="33"/>
    </location>
</feature>
<keyword evidence="1" id="KW-0812">Transmembrane</keyword>
<evidence type="ECO:0000259" key="2">
    <source>
        <dbReference type="Pfam" id="PF07811"/>
    </source>
</evidence>
<feature type="domain" description="TadE-like" evidence="2">
    <location>
        <begin position="10"/>
        <end position="52"/>
    </location>
</feature>
<protein>
    <submittedName>
        <fullName evidence="3">Pilus assembly protein</fullName>
    </submittedName>
</protein>
<evidence type="ECO:0000256" key="1">
    <source>
        <dbReference type="SAM" id="Phobius"/>
    </source>
</evidence>
<dbReference type="Proteomes" id="UP000481109">
    <property type="component" value="Unassembled WGS sequence"/>
</dbReference>
<name>A0A6G4XDX9_9ACTN</name>
<keyword evidence="1" id="KW-0472">Membrane</keyword>
<proteinExistence type="predicted"/>
<keyword evidence="1" id="KW-1133">Transmembrane helix</keyword>
<gene>
    <name evidence="3" type="ORF">G6045_08775</name>
</gene>
<reference evidence="3 4" key="1">
    <citation type="submission" date="2020-02" db="EMBL/GenBank/DDBJ databases">
        <title>Whole-genome analyses of novel actinobacteria.</title>
        <authorList>
            <person name="Sahin N."/>
            <person name="Tokatli A."/>
        </authorList>
    </citation>
    <scope>NUCLEOTIDE SEQUENCE [LARGE SCALE GENOMIC DNA]</scope>
    <source>
        <strain evidence="3 4">YC504</strain>
    </source>
</reference>
<dbReference type="InterPro" id="IPR012495">
    <property type="entry name" value="TadE-like_dom"/>
</dbReference>